<sequence length="537" mass="58189">MSIANTQPHITQSVIPGAAPALQVRRQSDTPSTSTSVSNATKVTLPPISSIIGTQQTSPRVQADYVDDERSNSALRANMNMKQPQSTASQTPRKLSSTQLSVPSQTPATGVPPSVTATPSSVQQGGSISASRAMSQVSQTWRPQILPASNSNDMNYYTQPTTQPMSVPPSVGTAPVVNQTPSATTPTQTPSGSPNANYTGASGQSRSDSEAAILQHHNIMLQQQQIQQHMIHQQQIQQQQQQGYYYVFTPMQQQQPQQIPMAMSQGQPQMMYQPMQAMPQMQQQPQQPQQPQPQMAPYPVVMSIPGQADPQQRILQPQPMQQPQMLGPPMQTVDYENNAVMYQMAPRPDMMQPGQPMMMQPNGMAAPGMPTGVPPGGLVPPHQAIKATVDAGFVQTDQGLIPVPSSIQSNLSLAVRLRKQCPVCGKICSRPSTLKTHYLIHTGDTPFKCPWKTCKKSFNVKSNMLRHLKSHQKKAEMPEEDHTYVSDSENVDDPKVKEEAIAKEIGAAALAGADSAIPKVPSSTSSASGETESLHKT</sequence>
<reference evidence="12 13" key="1">
    <citation type="journal article" date="2023" name="Elife">
        <title>Identification of key yeast species and microbe-microbe interactions impacting larval growth of Drosophila in the wild.</title>
        <authorList>
            <person name="Mure A."/>
            <person name="Sugiura Y."/>
            <person name="Maeda R."/>
            <person name="Honda K."/>
            <person name="Sakurai N."/>
            <person name="Takahashi Y."/>
            <person name="Watada M."/>
            <person name="Katoh T."/>
            <person name="Gotoh A."/>
            <person name="Gotoh Y."/>
            <person name="Taniguchi I."/>
            <person name="Nakamura K."/>
            <person name="Hayashi T."/>
            <person name="Katayama T."/>
            <person name="Uemura T."/>
            <person name="Hattori Y."/>
        </authorList>
    </citation>
    <scope>NUCLEOTIDE SEQUENCE [LARGE SCALE GENOMIC DNA]</scope>
    <source>
        <strain evidence="12 13">KH-74</strain>
    </source>
</reference>
<evidence type="ECO:0000313" key="13">
    <source>
        <dbReference type="Proteomes" id="UP001377567"/>
    </source>
</evidence>
<dbReference type="Proteomes" id="UP001377567">
    <property type="component" value="Unassembled WGS sequence"/>
</dbReference>
<comment type="subcellular location">
    <subcellularLocation>
        <location evidence="1">Nucleus</location>
    </subcellularLocation>
</comment>
<feature type="region of interest" description="Disordered" evidence="10">
    <location>
        <begin position="513"/>
        <end position="537"/>
    </location>
</feature>
<feature type="domain" description="C2H2-type" evidence="11">
    <location>
        <begin position="419"/>
        <end position="446"/>
    </location>
</feature>
<evidence type="ECO:0000256" key="8">
    <source>
        <dbReference type="ARBA" id="ARBA00023242"/>
    </source>
</evidence>
<keyword evidence="2" id="KW-0479">Metal-binding</keyword>
<feature type="region of interest" description="Disordered" evidence="10">
    <location>
        <begin position="163"/>
        <end position="208"/>
    </location>
</feature>
<dbReference type="GO" id="GO:0008270">
    <property type="term" value="F:zinc ion binding"/>
    <property type="evidence" value="ECO:0007669"/>
    <property type="project" value="UniProtKB-KW"/>
</dbReference>
<feature type="compositionally biased region" description="Low complexity" evidence="10">
    <location>
        <begin position="180"/>
        <end position="194"/>
    </location>
</feature>
<dbReference type="PROSITE" id="PS00028">
    <property type="entry name" value="ZINC_FINGER_C2H2_1"/>
    <property type="match status" value="2"/>
</dbReference>
<evidence type="ECO:0000256" key="1">
    <source>
        <dbReference type="ARBA" id="ARBA00004123"/>
    </source>
</evidence>
<feature type="compositionally biased region" description="Low complexity" evidence="10">
    <location>
        <begin position="522"/>
        <end position="531"/>
    </location>
</feature>
<feature type="compositionally biased region" description="Polar residues" evidence="10">
    <location>
        <begin position="115"/>
        <end position="136"/>
    </location>
</feature>
<feature type="compositionally biased region" description="Polar residues" evidence="10">
    <location>
        <begin position="1"/>
        <end position="14"/>
    </location>
</feature>
<keyword evidence="7" id="KW-0804">Transcription</keyword>
<feature type="compositionally biased region" description="Polar residues" evidence="10">
    <location>
        <begin position="195"/>
        <end position="206"/>
    </location>
</feature>
<dbReference type="SMART" id="SM00355">
    <property type="entry name" value="ZnF_C2H2"/>
    <property type="match status" value="2"/>
</dbReference>
<feature type="compositionally biased region" description="Basic and acidic residues" evidence="10">
    <location>
        <begin position="473"/>
        <end position="484"/>
    </location>
</feature>
<feature type="region of interest" description="Disordered" evidence="10">
    <location>
        <begin position="1"/>
        <end position="41"/>
    </location>
</feature>
<dbReference type="GO" id="GO:0000981">
    <property type="term" value="F:DNA-binding transcription factor activity, RNA polymerase II-specific"/>
    <property type="evidence" value="ECO:0007669"/>
    <property type="project" value="TreeGrafter"/>
</dbReference>
<dbReference type="Gene3D" id="3.30.160.60">
    <property type="entry name" value="Classic Zinc Finger"/>
    <property type="match status" value="2"/>
</dbReference>
<evidence type="ECO:0000256" key="3">
    <source>
        <dbReference type="ARBA" id="ARBA00022737"/>
    </source>
</evidence>
<evidence type="ECO:0000256" key="10">
    <source>
        <dbReference type="SAM" id="MobiDB-lite"/>
    </source>
</evidence>
<feature type="domain" description="C2H2-type" evidence="11">
    <location>
        <begin position="447"/>
        <end position="476"/>
    </location>
</feature>
<feature type="compositionally biased region" description="Polar residues" evidence="10">
    <location>
        <begin position="29"/>
        <end position="41"/>
    </location>
</feature>
<feature type="region of interest" description="Disordered" evidence="10">
    <location>
        <begin position="77"/>
        <end position="136"/>
    </location>
</feature>
<dbReference type="Pfam" id="PF00096">
    <property type="entry name" value="zf-C2H2"/>
    <property type="match status" value="2"/>
</dbReference>
<protein>
    <submittedName>
        <fullName evidence="12">Cmr3 protein</fullName>
    </submittedName>
</protein>
<dbReference type="AlphaFoldDB" id="A0AAV5RS28"/>
<dbReference type="FunFam" id="3.30.160.60:FF:000594">
    <property type="entry name" value="Transcription factor HIVEP2"/>
    <property type="match status" value="1"/>
</dbReference>
<dbReference type="SUPFAM" id="SSF57667">
    <property type="entry name" value="beta-beta-alpha zinc fingers"/>
    <property type="match status" value="1"/>
</dbReference>
<dbReference type="EMBL" id="BTGD01000001">
    <property type="protein sequence ID" value="GMM53961.1"/>
    <property type="molecule type" value="Genomic_DNA"/>
</dbReference>
<accession>A0AAV5RS28</accession>
<keyword evidence="8" id="KW-0539">Nucleus</keyword>
<organism evidence="12 13">
    <name type="scientific">Maudiozyma humilis</name>
    <name type="common">Sour dough yeast</name>
    <name type="synonym">Kazachstania humilis</name>
    <dbReference type="NCBI Taxonomy" id="51915"/>
    <lineage>
        <taxon>Eukaryota</taxon>
        <taxon>Fungi</taxon>
        <taxon>Dikarya</taxon>
        <taxon>Ascomycota</taxon>
        <taxon>Saccharomycotina</taxon>
        <taxon>Saccharomycetes</taxon>
        <taxon>Saccharomycetales</taxon>
        <taxon>Saccharomycetaceae</taxon>
        <taxon>Maudiozyma</taxon>
    </lineage>
</organism>
<feature type="compositionally biased region" description="Polar residues" evidence="10">
    <location>
        <begin position="77"/>
        <end position="108"/>
    </location>
</feature>
<keyword evidence="5" id="KW-0862">Zinc</keyword>
<dbReference type="GO" id="GO:0043565">
    <property type="term" value="F:sequence-specific DNA binding"/>
    <property type="evidence" value="ECO:0007669"/>
    <property type="project" value="TreeGrafter"/>
</dbReference>
<dbReference type="PANTHER" id="PTHR24408">
    <property type="entry name" value="ZINC FINGER PROTEIN"/>
    <property type="match status" value="1"/>
</dbReference>
<evidence type="ECO:0000256" key="9">
    <source>
        <dbReference type="PROSITE-ProRule" id="PRU00042"/>
    </source>
</evidence>
<keyword evidence="13" id="KW-1185">Reference proteome</keyword>
<evidence type="ECO:0000256" key="4">
    <source>
        <dbReference type="ARBA" id="ARBA00022771"/>
    </source>
</evidence>
<name>A0AAV5RS28_MAUHU</name>
<keyword evidence="4 9" id="KW-0863">Zinc-finger</keyword>
<dbReference type="InterPro" id="IPR036236">
    <property type="entry name" value="Znf_C2H2_sf"/>
</dbReference>
<evidence type="ECO:0000256" key="2">
    <source>
        <dbReference type="ARBA" id="ARBA00022723"/>
    </source>
</evidence>
<keyword evidence="3" id="KW-0677">Repeat</keyword>
<comment type="caution">
    <text evidence="12">The sequence shown here is derived from an EMBL/GenBank/DDBJ whole genome shotgun (WGS) entry which is preliminary data.</text>
</comment>
<dbReference type="PROSITE" id="PS50157">
    <property type="entry name" value="ZINC_FINGER_C2H2_2"/>
    <property type="match status" value="2"/>
</dbReference>
<evidence type="ECO:0000256" key="6">
    <source>
        <dbReference type="ARBA" id="ARBA00023015"/>
    </source>
</evidence>
<evidence type="ECO:0000313" key="12">
    <source>
        <dbReference type="EMBL" id="GMM53961.1"/>
    </source>
</evidence>
<keyword evidence="6" id="KW-0805">Transcription regulation</keyword>
<dbReference type="PANTHER" id="PTHR24408:SF58">
    <property type="entry name" value="TRANSCRIPTION FACTOR (TFIIIA), PUTATIVE (AFU_ORTHOLOGUE AFUA_1G05150)-RELATED"/>
    <property type="match status" value="1"/>
</dbReference>
<evidence type="ECO:0000256" key="5">
    <source>
        <dbReference type="ARBA" id="ARBA00022833"/>
    </source>
</evidence>
<feature type="region of interest" description="Disordered" evidence="10">
    <location>
        <begin position="470"/>
        <end position="493"/>
    </location>
</feature>
<proteinExistence type="predicted"/>
<gene>
    <name evidence="12" type="ORF">DAKH74_005770</name>
</gene>
<dbReference type="InterPro" id="IPR013087">
    <property type="entry name" value="Znf_C2H2_type"/>
</dbReference>
<evidence type="ECO:0000259" key="11">
    <source>
        <dbReference type="PROSITE" id="PS50157"/>
    </source>
</evidence>
<dbReference type="GO" id="GO:0005634">
    <property type="term" value="C:nucleus"/>
    <property type="evidence" value="ECO:0007669"/>
    <property type="project" value="UniProtKB-SubCell"/>
</dbReference>
<evidence type="ECO:0000256" key="7">
    <source>
        <dbReference type="ARBA" id="ARBA00023163"/>
    </source>
</evidence>